<keyword evidence="8" id="KW-0998">Cell outer membrane</keyword>
<evidence type="ECO:0000256" key="1">
    <source>
        <dbReference type="ARBA" id="ARBA00004196"/>
    </source>
</evidence>
<dbReference type="InterPro" id="IPR018247">
    <property type="entry name" value="EF_Hand_1_Ca_BS"/>
</dbReference>
<proteinExistence type="predicted"/>
<keyword evidence="6" id="KW-0732">Signal</keyword>
<evidence type="ECO:0000313" key="10">
    <source>
        <dbReference type="EMBL" id="AMM40425.1"/>
    </source>
</evidence>
<dbReference type="RefSeq" id="WP_066060804.1">
    <property type="nucleotide sequence ID" value="NZ_CP013015.1"/>
</dbReference>
<dbReference type="PANTHER" id="PTHR11319:SF35">
    <property type="entry name" value="OUTER MEMBRANE PROTEIN PMPC-RELATED"/>
    <property type="match status" value="1"/>
</dbReference>
<dbReference type="Gene3D" id="2.160.20.10">
    <property type="entry name" value="Single-stranded right-handed beta-helix, Pectin lyase-like"/>
    <property type="match status" value="1"/>
</dbReference>
<evidence type="ECO:0000259" key="9">
    <source>
        <dbReference type="Pfam" id="PF13229"/>
    </source>
</evidence>
<dbReference type="GO" id="GO:0005576">
    <property type="term" value="C:extracellular region"/>
    <property type="evidence" value="ECO:0007669"/>
    <property type="project" value="UniProtKB-SubCell"/>
</dbReference>
<dbReference type="SUPFAM" id="SSF51126">
    <property type="entry name" value="Pectin lyase-like"/>
    <property type="match status" value="1"/>
</dbReference>
<dbReference type="SMART" id="SM00710">
    <property type="entry name" value="PbH1"/>
    <property type="match status" value="7"/>
</dbReference>
<keyword evidence="7" id="KW-0472">Membrane</keyword>
<feature type="domain" description="Right handed beta helix" evidence="9">
    <location>
        <begin position="134"/>
        <end position="295"/>
    </location>
</feature>
<dbReference type="GO" id="GO:0009279">
    <property type="term" value="C:cell outer membrane"/>
    <property type="evidence" value="ECO:0007669"/>
    <property type="project" value="UniProtKB-SubCell"/>
</dbReference>
<dbReference type="InterPro" id="IPR006626">
    <property type="entry name" value="PbH1"/>
</dbReference>
<protein>
    <recommendedName>
        <fullName evidence="4">Probable pectate lyase C</fullName>
    </recommendedName>
</protein>
<evidence type="ECO:0000256" key="6">
    <source>
        <dbReference type="ARBA" id="ARBA00022729"/>
    </source>
</evidence>
<name>A0A7U4QJB5_DESA2</name>
<evidence type="ECO:0000256" key="5">
    <source>
        <dbReference type="ARBA" id="ARBA00022525"/>
    </source>
</evidence>
<dbReference type="OrthoDB" id="5410062at2"/>
<comment type="subcellular location">
    <subcellularLocation>
        <location evidence="1">Cell envelope</location>
    </subcellularLocation>
    <subcellularLocation>
        <location evidence="2">Cell outer membrane</location>
    </subcellularLocation>
    <subcellularLocation>
        <location evidence="3">Secreted</location>
    </subcellularLocation>
</comment>
<dbReference type="InterPro" id="IPR003368">
    <property type="entry name" value="POMP_repeat"/>
</dbReference>
<dbReference type="InterPro" id="IPR039448">
    <property type="entry name" value="Beta_helix"/>
</dbReference>
<evidence type="ECO:0000256" key="2">
    <source>
        <dbReference type="ARBA" id="ARBA00004442"/>
    </source>
</evidence>
<organism evidence="10 11">
    <name type="scientific">Desulfofervidus auxilii</name>
    <dbReference type="NCBI Taxonomy" id="1621989"/>
    <lineage>
        <taxon>Bacteria</taxon>
        <taxon>Pseudomonadati</taxon>
        <taxon>Thermodesulfobacteriota</taxon>
        <taxon>Candidatus Desulfofervidia</taxon>
        <taxon>Candidatus Desulfofervidales</taxon>
        <taxon>Candidatus Desulfofervidaceae</taxon>
        <taxon>Candidatus Desulfofervidus</taxon>
    </lineage>
</organism>
<dbReference type="InterPro" id="IPR059226">
    <property type="entry name" value="Choice_anch_Q_dom"/>
</dbReference>
<keyword evidence="5" id="KW-0964">Secreted</keyword>
<dbReference type="NCBIfam" id="NF041518">
    <property type="entry name" value="choice_anch_Q"/>
    <property type="match status" value="1"/>
</dbReference>
<gene>
    <name evidence="10" type="ORF">HS1_000619</name>
</gene>
<dbReference type="Proteomes" id="UP000070560">
    <property type="component" value="Chromosome"/>
</dbReference>
<keyword evidence="11" id="KW-1185">Reference proteome</keyword>
<dbReference type="EMBL" id="CP013015">
    <property type="protein sequence ID" value="AMM40425.1"/>
    <property type="molecule type" value="Genomic_DNA"/>
</dbReference>
<accession>A0A7U4QJB5</accession>
<dbReference type="PANTHER" id="PTHR11319">
    <property type="entry name" value="G PROTEIN-COUPLED RECEPTOR-RELATED"/>
    <property type="match status" value="1"/>
</dbReference>
<dbReference type="InterPro" id="IPR036439">
    <property type="entry name" value="Dockerin_dom_sf"/>
</dbReference>
<dbReference type="Gene3D" id="1.10.1330.10">
    <property type="entry name" value="Dockerin domain"/>
    <property type="match status" value="1"/>
</dbReference>
<dbReference type="Pfam" id="PF13229">
    <property type="entry name" value="Beta_helix"/>
    <property type="match status" value="1"/>
</dbReference>
<dbReference type="InterPro" id="IPR011050">
    <property type="entry name" value="Pectin_lyase_fold/virulence"/>
</dbReference>
<dbReference type="GO" id="GO:0000272">
    <property type="term" value="P:polysaccharide catabolic process"/>
    <property type="evidence" value="ECO:0007669"/>
    <property type="project" value="InterPro"/>
</dbReference>
<dbReference type="KEGG" id="daw:HS1_000619"/>
<dbReference type="PROSITE" id="PS00018">
    <property type="entry name" value="EF_HAND_1"/>
    <property type="match status" value="2"/>
</dbReference>
<evidence type="ECO:0000256" key="7">
    <source>
        <dbReference type="ARBA" id="ARBA00023136"/>
    </source>
</evidence>
<evidence type="ECO:0000256" key="8">
    <source>
        <dbReference type="ARBA" id="ARBA00023237"/>
    </source>
</evidence>
<evidence type="ECO:0000256" key="4">
    <source>
        <dbReference type="ARBA" id="ARBA00016512"/>
    </source>
</evidence>
<dbReference type="AlphaFoldDB" id="A0A7U4QJB5"/>
<dbReference type="NCBIfam" id="TIGR01376">
    <property type="entry name" value="POMP_repeat"/>
    <property type="match status" value="1"/>
</dbReference>
<reference evidence="10 11" key="1">
    <citation type="submission" date="2015-10" db="EMBL/GenBank/DDBJ databases">
        <title>Candidatus Desulfofervidus auxilii, a hydrogenotrophic sulfate-reducing bacterium involved in the thermophilic anaerobic oxidation of methane.</title>
        <authorList>
            <person name="Krukenberg V."/>
            <person name="Richter M."/>
            <person name="Wegener G."/>
        </authorList>
    </citation>
    <scope>NUCLEOTIDE SEQUENCE [LARGE SCALE GENOMIC DNA]</scope>
    <source>
        <strain evidence="10 11">HS1</strain>
    </source>
</reference>
<dbReference type="InterPro" id="IPR012334">
    <property type="entry name" value="Pectin_lyas_fold"/>
</dbReference>
<sequence length="522" mass="55442">MRKGSIYKVMLGVVLFLSVIIINISNAIGATFTVTNTTEFQDALDIAHNNNEDDIIYVSPGTYTVSSTLSYQTDTGDNGHSLIIKAQDMNNKPVLNGNLTQIMNINTDTSNNGGDIGGDITICGIVFKNGSSSFGGGIYVHTTSASINVCKNIFNNNSASNGGGIYVKTDSGNVTVTDNIFSENSGSISGGGICVQVNSSTVNFENNTFNENGDFLGGGIYMEARTGKITLINNTFYNNSGGVGAGACITSTAGTTTLINNIFTENTVSFEWDSYGGGVHAETGSGKIIFTNNIFNNNSANNGGGINIMLSADQAKANIYNNIFWNNTADSNNAADFGEDIYIMSDKNKNGIGSIINLYNNNFSGNADFDTGQSEDLFITETDNYSHDGNIQEDPLFVDAENGDFHLQSTSPCIDTGTNDAPHLPETDKDGKPRIIDGNGDEIAIVDMGAYEFGDICEGDFDHDGDVDGSDLATFAADFGRTDCSGDCEGDFDNDGDVDGFDLAVFAADFGRTDCPCWKKVR</sequence>
<evidence type="ECO:0000256" key="3">
    <source>
        <dbReference type="ARBA" id="ARBA00004613"/>
    </source>
</evidence>
<evidence type="ECO:0000313" key="11">
    <source>
        <dbReference type="Proteomes" id="UP000070560"/>
    </source>
</evidence>